<proteinExistence type="predicted"/>
<comment type="caution">
    <text evidence="1">The sequence shown here is derived from an EMBL/GenBank/DDBJ whole genome shotgun (WGS) entry which is preliminary data.</text>
</comment>
<evidence type="ECO:0000313" key="1">
    <source>
        <dbReference type="EMBL" id="GFU39075.1"/>
    </source>
</evidence>
<dbReference type="EMBL" id="BMAW01084511">
    <property type="protein sequence ID" value="GFU39075.1"/>
    <property type="molecule type" value="Genomic_DNA"/>
</dbReference>
<gene>
    <name evidence="1" type="ORF">NPIL_196421</name>
</gene>
<evidence type="ECO:0000313" key="2">
    <source>
        <dbReference type="Proteomes" id="UP000887013"/>
    </source>
</evidence>
<dbReference type="AlphaFoldDB" id="A0A8X6QTX3"/>
<organism evidence="1 2">
    <name type="scientific">Nephila pilipes</name>
    <name type="common">Giant wood spider</name>
    <name type="synonym">Nephila maculata</name>
    <dbReference type="NCBI Taxonomy" id="299642"/>
    <lineage>
        <taxon>Eukaryota</taxon>
        <taxon>Metazoa</taxon>
        <taxon>Ecdysozoa</taxon>
        <taxon>Arthropoda</taxon>
        <taxon>Chelicerata</taxon>
        <taxon>Arachnida</taxon>
        <taxon>Araneae</taxon>
        <taxon>Araneomorphae</taxon>
        <taxon>Entelegynae</taxon>
        <taxon>Araneoidea</taxon>
        <taxon>Nephilidae</taxon>
        <taxon>Nephila</taxon>
    </lineage>
</organism>
<name>A0A8X6QTX3_NEPPI</name>
<accession>A0A8X6QTX3</accession>
<dbReference type="Proteomes" id="UP000887013">
    <property type="component" value="Unassembled WGS sequence"/>
</dbReference>
<keyword evidence="2" id="KW-1185">Reference proteome</keyword>
<reference evidence="1" key="1">
    <citation type="submission" date="2020-08" db="EMBL/GenBank/DDBJ databases">
        <title>Multicomponent nature underlies the extraordinary mechanical properties of spider dragline silk.</title>
        <authorList>
            <person name="Kono N."/>
            <person name="Nakamura H."/>
            <person name="Mori M."/>
            <person name="Yoshida Y."/>
            <person name="Ohtoshi R."/>
            <person name="Malay A.D."/>
            <person name="Moran D.A.P."/>
            <person name="Tomita M."/>
            <person name="Numata K."/>
            <person name="Arakawa K."/>
        </authorList>
    </citation>
    <scope>NUCLEOTIDE SEQUENCE</scope>
</reference>
<protein>
    <submittedName>
        <fullName evidence="1">Uncharacterized protein</fullName>
    </submittedName>
</protein>
<sequence length="105" mass="11963">MGIGNRVGPLGNSNLAVLRQELIHINQRCPFAKVFLLWTGVDPFYPVFSIDEDFQTRVFLPCNCALGAREHLMIKKKRISTKSEAFFFSLHGKKNKGYSKSFQVI</sequence>